<feature type="transmembrane region" description="Helical" evidence="1">
    <location>
        <begin position="33"/>
        <end position="55"/>
    </location>
</feature>
<feature type="transmembrane region" description="Helical" evidence="1">
    <location>
        <begin position="6"/>
        <end position="26"/>
    </location>
</feature>
<keyword evidence="1" id="KW-0472">Membrane</keyword>
<evidence type="ECO:0000313" key="2">
    <source>
        <dbReference type="EMBL" id="MBW4430955.1"/>
    </source>
</evidence>
<reference evidence="2" key="2">
    <citation type="journal article" date="2022" name="Microbiol. Resour. Announc.">
        <title>Metagenome Sequencing to Explore Phylogenomics of Terrestrial Cyanobacteria.</title>
        <authorList>
            <person name="Ward R.D."/>
            <person name="Stajich J.E."/>
            <person name="Johansen J.R."/>
            <person name="Huntemann M."/>
            <person name="Clum A."/>
            <person name="Foster B."/>
            <person name="Foster B."/>
            <person name="Roux S."/>
            <person name="Palaniappan K."/>
            <person name="Varghese N."/>
            <person name="Mukherjee S."/>
            <person name="Reddy T.B.K."/>
            <person name="Daum C."/>
            <person name="Copeland A."/>
            <person name="Chen I.A."/>
            <person name="Ivanova N.N."/>
            <person name="Kyrpides N.C."/>
            <person name="Shapiro N."/>
            <person name="Eloe-Fadrosh E.A."/>
            <person name="Pietrasiak N."/>
        </authorList>
    </citation>
    <scope>NUCLEOTIDE SEQUENCE</scope>
    <source>
        <strain evidence="2">HA4357-MV3</strain>
    </source>
</reference>
<organism evidence="2 3">
    <name type="scientific">Pelatocladus maniniholoensis HA4357-MV3</name>
    <dbReference type="NCBI Taxonomy" id="1117104"/>
    <lineage>
        <taxon>Bacteria</taxon>
        <taxon>Bacillati</taxon>
        <taxon>Cyanobacteriota</taxon>
        <taxon>Cyanophyceae</taxon>
        <taxon>Nostocales</taxon>
        <taxon>Nostocaceae</taxon>
        <taxon>Pelatocladus</taxon>
    </lineage>
</organism>
<evidence type="ECO:0008006" key="4">
    <source>
        <dbReference type="Google" id="ProtNLM"/>
    </source>
</evidence>
<dbReference type="InterPro" id="IPR052979">
    <property type="entry name" value="Adenylate-forming_domain"/>
</dbReference>
<feature type="transmembrane region" description="Helical" evidence="1">
    <location>
        <begin position="75"/>
        <end position="96"/>
    </location>
</feature>
<dbReference type="AlphaFoldDB" id="A0A9E3H690"/>
<dbReference type="InterPro" id="IPR039261">
    <property type="entry name" value="FNR_nucleotide-bd"/>
</dbReference>
<dbReference type="PANTHER" id="PTHR33927:SF1">
    <property type="entry name" value="TRANSMEMBRANE PROTEIN"/>
    <property type="match status" value="1"/>
</dbReference>
<dbReference type="Proteomes" id="UP000813215">
    <property type="component" value="Unassembled WGS sequence"/>
</dbReference>
<feature type="transmembrane region" description="Helical" evidence="1">
    <location>
        <begin position="187"/>
        <end position="207"/>
    </location>
</feature>
<evidence type="ECO:0000313" key="3">
    <source>
        <dbReference type="Proteomes" id="UP000813215"/>
    </source>
</evidence>
<reference evidence="2" key="1">
    <citation type="submission" date="2021-05" db="EMBL/GenBank/DDBJ databases">
        <authorList>
            <person name="Pietrasiak N."/>
            <person name="Ward R."/>
            <person name="Stajich J.E."/>
            <person name="Kurbessoian T."/>
        </authorList>
    </citation>
    <scope>NUCLEOTIDE SEQUENCE</scope>
    <source>
        <strain evidence="2">HA4357-MV3</strain>
    </source>
</reference>
<keyword evidence="1" id="KW-1133">Transmembrane helix</keyword>
<comment type="caution">
    <text evidence="2">The sequence shown here is derived from an EMBL/GenBank/DDBJ whole genome shotgun (WGS) entry which is preliminary data.</text>
</comment>
<protein>
    <recommendedName>
        <fullName evidence="4">FAD-binding FR-type domain-containing protein</fullName>
    </recommendedName>
</protein>
<feature type="transmembrane region" description="Helical" evidence="1">
    <location>
        <begin position="117"/>
        <end position="135"/>
    </location>
</feature>
<accession>A0A9E3H690</accession>
<dbReference type="PANTHER" id="PTHR33927">
    <property type="entry name" value="TRANSMEMBRANE PROTEIN"/>
    <property type="match status" value="1"/>
</dbReference>
<gene>
    <name evidence="2" type="ORF">KME28_04255</name>
</gene>
<keyword evidence="1" id="KW-0812">Transmembrane</keyword>
<sequence length="423" mass="47582">MHIFWWILVSSVNILLLVIFYETIYLNDISTAIFSVSNIVVAILVRNELILHFLYRLAVWTSVKIVYGKYYLNSGVHYIGGVHASCATWGFLWLIVDVLQQLGNPSDPLSMATSSDPISIATSSILLTLLFIIILTATPPFRHKFHDTFEISHRYLGWSCLSILILHQIRFQFIIALNQAYPLETLLTNPVLLMIALMIFSIFLPWISVQCFDNFTMHCPSEGVLVVTLPGRADVGTFARISLDGIEWHSFSVALTSFNKQMDSSEIHLIIGAVGDWTKNLIRQVQKGNLPRRLWVRRVKPPGFMFSINAYSRVVVIATGAGIAPVIPHVIENSHKLSIVWVANEHEQTYGEKLWSLLDSHPRCNIFDTGMHGRPNVEQLALDAVRDFRAQAVFCVSNKAVTEKVVKTCLGKGIPAYGATWDS</sequence>
<dbReference type="EMBL" id="JAHHHW010000043">
    <property type="protein sequence ID" value="MBW4430955.1"/>
    <property type="molecule type" value="Genomic_DNA"/>
</dbReference>
<evidence type="ECO:0000256" key="1">
    <source>
        <dbReference type="SAM" id="Phobius"/>
    </source>
</evidence>
<feature type="transmembrane region" description="Helical" evidence="1">
    <location>
        <begin position="155"/>
        <end position="175"/>
    </location>
</feature>
<name>A0A9E3H690_9NOST</name>
<dbReference type="SUPFAM" id="SSF52343">
    <property type="entry name" value="Ferredoxin reductase-like, C-terminal NADP-linked domain"/>
    <property type="match status" value="1"/>
</dbReference>
<proteinExistence type="predicted"/>